<dbReference type="AlphaFoldDB" id="A0A5J4TW25"/>
<protein>
    <submittedName>
        <fullName evidence="2">Uncharacterized protein</fullName>
    </submittedName>
</protein>
<proteinExistence type="predicted"/>
<feature type="compositionally biased region" description="Polar residues" evidence="1">
    <location>
        <begin position="380"/>
        <end position="389"/>
    </location>
</feature>
<dbReference type="EMBL" id="SNRW01024134">
    <property type="protein sequence ID" value="KAA6362497.1"/>
    <property type="molecule type" value="Genomic_DNA"/>
</dbReference>
<accession>A0A5J4TW25</accession>
<reference evidence="2 3" key="1">
    <citation type="submission" date="2019-03" db="EMBL/GenBank/DDBJ databases">
        <title>Single cell metagenomics reveals metabolic interactions within the superorganism composed of flagellate Streblomastix strix and complex community of Bacteroidetes bacteria on its surface.</title>
        <authorList>
            <person name="Treitli S.C."/>
            <person name="Kolisko M."/>
            <person name="Husnik F."/>
            <person name="Keeling P."/>
            <person name="Hampl V."/>
        </authorList>
    </citation>
    <scope>NUCLEOTIDE SEQUENCE [LARGE SCALE GENOMIC DNA]</scope>
    <source>
        <strain evidence="2">ST1C</strain>
    </source>
</reference>
<gene>
    <name evidence="2" type="ORF">EZS28_041976</name>
</gene>
<feature type="region of interest" description="Disordered" evidence="1">
    <location>
        <begin position="222"/>
        <end position="241"/>
    </location>
</feature>
<evidence type="ECO:0000313" key="2">
    <source>
        <dbReference type="EMBL" id="KAA6362497.1"/>
    </source>
</evidence>
<evidence type="ECO:0000313" key="3">
    <source>
        <dbReference type="Proteomes" id="UP000324800"/>
    </source>
</evidence>
<feature type="region of interest" description="Disordered" evidence="1">
    <location>
        <begin position="264"/>
        <end position="289"/>
    </location>
</feature>
<feature type="compositionally biased region" description="Low complexity" evidence="1">
    <location>
        <begin position="390"/>
        <end position="411"/>
    </location>
</feature>
<evidence type="ECO:0000256" key="1">
    <source>
        <dbReference type="SAM" id="MobiDB-lite"/>
    </source>
</evidence>
<name>A0A5J4TW25_9EUKA</name>
<feature type="region of interest" description="Disordered" evidence="1">
    <location>
        <begin position="380"/>
        <end position="411"/>
    </location>
</feature>
<comment type="caution">
    <text evidence="2">The sequence shown here is derived from an EMBL/GenBank/DDBJ whole genome shotgun (WGS) entry which is preliminary data.</text>
</comment>
<organism evidence="2 3">
    <name type="scientific">Streblomastix strix</name>
    <dbReference type="NCBI Taxonomy" id="222440"/>
    <lineage>
        <taxon>Eukaryota</taxon>
        <taxon>Metamonada</taxon>
        <taxon>Preaxostyla</taxon>
        <taxon>Oxymonadida</taxon>
        <taxon>Streblomastigidae</taxon>
        <taxon>Streblomastix</taxon>
    </lineage>
</organism>
<dbReference type="Proteomes" id="UP000324800">
    <property type="component" value="Unassembled WGS sequence"/>
</dbReference>
<feature type="non-terminal residue" evidence="2">
    <location>
        <position position="428"/>
    </location>
</feature>
<sequence length="428" mass="50732">MDQLYFWTENPFVLEQNYLNVAAKLVNDDGIPDVEEEKVKRVFLTVFPDQSELMRQIDERAQKFAVEQHSEFQPLAEFLELPKNEKDVLGESQNTNEFIEGSEISIQQHKDVIDKLKLQFNREKQIMQNRLILLYDENEHLSLVLSSANKTSLRLRDIQKERDDDSQKIWDNFKQKQIELNTIIESKDKEIEKFKDQKEKDKIYYEKRIEKLKVDIEDEQRARVNDKQNHDRVLEQEKERKKRMEEENNAILLEREKLKLSREEDRKKREIEDKAREEQAKKKKEEETKKFDELKKEYDKLNQEKILRSIEDEERKKQEFVFFKQIITQFDQLRRSIDTNEGSQPSSSLAIDQITDYKELQNILSSPIVFPTALFPSNASQSPSPIANYSQSINTNSQQSSPSSQQPQSTSIIITSNNINNIPLRQSN</sequence>